<keyword evidence="3 8" id="KW-0808">Transferase</keyword>
<dbReference type="Gene3D" id="2.40.50.140">
    <property type="entry name" value="Nucleic acid-binding proteins"/>
    <property type="match status" value="1"/>
</dbReference>
<dbReference type="STRING" id="321763.SAMN04488692_10669"/>
<keyword evidence="7 8" id="KW-0694">RNA-binding</keyword>
<dbReference type="HAMAP" id="MF_01595">
    <property type="entry name" value="PNPase"/>
    <property type="match status" value="1"/>
</dbReference>
<dbReference type="SUPFAM" id="SSF50249">
    <property type="entry name" value="Nucleic acid-binding proteins"/>
    <property type="match status" value="1"/>
</dbReference>
<comment type="similarity">
    <text evidence="1 8">Belongs to the polyribonucleotide nucleotidyltransferase family.</text>
</comment>
<keyword evidence="4 8" id="KW-0548">Nucleotidyltransferase</keyword>
<dbReference type="PANTHER" id="PTHR11252">
    <property type="entry name" value="POLYRIBONUCLEOTIDE NUCLEOTIDYLTRANSFERASE"/>
    <property type="match status" value="1"/>
</dbReference>
<reference evidence="10 11" key="1">
    <citation type="submission" date="2016-10" db="EMBL/GenBank/DDBJ databases">
        <authorList>
            <person name="de Groot N.N."/>
        </authorList>
    </citation>
    <scope>NUCLEOTIDE SEQUENCE [LARGE SCALE GENOMIC DNA]</scope>
    <source>
        <strain evidence="10 11">SLAS-1</strain>
    </source>
</reference>
<dbReference type="NCBIfam" id="NF008805">
    <property type="entry name" value="PRK11824.1"/>
    <property type="match status" value="1"/>
</dbReference>
<dbReference type="EMBL" id="FNGO01000006">
    <property type="protein sequence ID" value="SDL61595.1"/>
    <property type="molecule type" value="Genomic_DNA"/>
</dbReference>
<dbReference type="GO" id="GO:0003723">
    <property type="term" value="F:RNA binding"/>
    <property type="evidence" value="ECO:0007669"/>
    <property type="project" value="UniProtKB-UniRule"/>
</dbReference>
<evidence type="ECO:0000256" key="1">
    <source>
        <dbReference type="ARBA" id="ARBA00007404"/>
    </source>
</evidence>
<dbReference type="GO" id="GO:0006402">
    <property type="term" value="P:mRNA catabolic process"/>
    <property type="evidence" value="ECO:0007669"/>
    <property type="project" value="UniProtKB-UniRule"/>
</dbReference>
<dbReference type="PROSITE" id="PS50084">
    <property type="entry name" value="KH_TYPE_1"/>
    <property type="match status" value="1"/>
</dbReference>
<comment type="cofactor">
    <cofactor evidence="8">
        <name>Mg(2+)</name>
        <dbReference type="ChEBI" id="CHEBI:18420"/>
    </cofactor>
</comment>
<evidence type="ECO:0000313" key="10">
    <source>
        <dbReference type="EMBL" id="SDL61595.1"/>
    </source>
</evidence>
<comment type="subcellular location">
    <subcellularLocation>
        <location evidence="8">Cytoplasm</location>
    </subcellularLocation>
</comment>
<evidence type="ECO:0000256" key="3">
    <source>
        <dbReference type="ARBA" id="ARBA00022679"/>
    </source>
</evidence>
<keyword evidence="2 8" id="KW-0963">Cytoplasm</keyword>
<dbReference type="GO" id="GO:0006396">
    <property type="term" value="P:RNA processing"/>
    <property type="evidence" value="ECO:0007669"/>
    <property type="project" value="InterPro"/>
</dbReference>
<proteinExistence type="inferred from homology"/>
<evidence type="ECO:0000256" key="4">
    <source>
        <dbReference type="ARBA" id="ARBA00022695"/>
    </source>
</evidence>
<dbReference type="InterPro" id="IPR004087">
    <property type="entry name" value="KH_dom"/>
</dbReference>
<dbReference type="InterPro" id="IPR004088">
    <property type="entry name" value="KH_dom_type_1"/>
</dbReference>
<dbReference type="SUPFAM" id="SSF55666">
    <property type="entry name" value="Ribonuclease PH domain 2-like"/>
    <property type="match status" value="2"/>
</dbReference>
<comment type="catalytic activity">
    <reaction evidence="8">
        <text>RNA(n+1) + phosphate = RNA(n) + a ribonucleoside 5'-diphosphate</text>
        <dbReference type="Rhea" id="RHEA:22096"/>
        <dbReference type="Rhea" id="RHEA-COMP:14527"/>
        <dbReference type="Rhea" id="RHEA-COMP:17342"/>
        <dbReference type="ChEBI" id="CHEBI:43474"/>
        <dbReference type="ChEBI" id="CHEBI:57930"/>
        <dbReference type="ChEBI" id="CHEBI:140395"/>
        <dbReference type="EC" id="2.7.7.8"/>
    </reaction>
</comment>
<dbReference type="Pfam" id="PF01138">
    <property type="entry name" value="RNase_PH"/>
    <property type="match status" value="2"/>
</dbReference>
<dbReference type="SMART" id="SM00316">
    <property type="entry name" value="S1"/>
    <property type="match status" value="1"/>
</dbReference>
<sequence>MEKTWSTEIAGEELCFETGKYAQQANGSVMASYGDTTILVTATMEEPREGIDYLPLMVNYEERVYAIGEIPGSITRREGKPRDEATLFARLIDRPLRPLFPQSLRHDIQVIATVLSVDDDCAPEIVAMNGASAALMISDIPFDGPIAGVKMGLVDDELIVNPDDEQCEKSELDLMVAGSEDAVMMVEGNAQELSEEMVVEAIDTAHEHIKEIVKLQKEMAAEIGQEEMEVDPPELPDELKDKVEELGSEKMKEAAFTKKKLEREENMDAAREEIMGELAEELDEETFSEYENMLEDELDDLAKKLVRREIIENGKRPDGRDLDEVRPIESDVGFVPKVHGCGMFKRGETQTLSVLTLGASSDEQILFGLGEEETKGFLHHYNFPPYSVGETNPLRGPGRREIGHGALGEKALSPVLPDEIDFPYTIRLVSEVLESNGSTSQASICSSCLAMMDGGVPLKSPVAGIAMGLMKEGDDIAILSDIQGLEDFFGDMDFKVAGTREGITALQMDIKVSGISKEIMKKALNQAREGRLHILDRMSEVIAEPRSELSPHAPRMITLEIDPDKIRHVIGPGGKMINKIIDKTGAQIDIEDDGTVYILSEDQEGGEEARNMIEELTREVVVGEIYTGKVKKIVNFGAFAEIVPGREGLIHISELADYHVNEVEDILEVGDEVPVKVTEIDDQDRLNLSRIQAIKEMDEEEKEKYDL</sequence>
<dbReference type="CDD" id="cd11364">
    <property type="entry name" value="RNase_PH_PNPase_2"/>
    <property type="match status" value="1"/>
</dbReference>
<comment type="function">
    <text evidence="8">Involved in mRNA degradation. Catalyzes the phosphorolysis of single-stranded polyribonucleotides processively in the 3'- to 5'-direction.</text>
</comment>
<dbReference type="NCBIfam" id="TIGR03591">
    <property type="entry name" value="polynuc_phos"/>
    <property type="match status" value="1"/>
</dbReference>
<dbReference type="GO" id="GO:0000175">
    <property type="term" value="F:3'-5'-RNA exonuclease activity"/>
    <property type="evidence" value="ECO:0007669"/>
    <property type="project" value="TreeGrafter"/>
</dbReference>
<protein>
    <recommendedName>
        <fullName evidence="8">Polyribonucleotide nucleotidyltransferase</fullName>
        <ecNumber evidence="8">2.7.7.8</ecNumber>
    </recommendedName>
    <alternativeName>
        <fullName evidence="8">Polynucleotide phosphorylase</fullName>
        <shortName evidence="8">PNPase</shortName>
    </alternativeName>
</protein>
<dbReference type="InterPro" id="IPR003029">
    <property type="entry name" value="S1_domain"/>
</dbReference>
<dbReference type="CDD" id="cd11363">
    <property type="entry name" value="RNase_PH_PNPase_1"/>
    <property type="match status" value="1"/>
</dbReference>
<feature type="binding site" evidence="8">
    <location>
        <position position="487"/>
    </location>
    <ligand>
        <name>Mg(2+)</name>
        <dbReference type="ChEBI" id="CHEBI:18420"/>
    </ligand>
</feature>
<dbReference type="GO" id="GO:0004654">
    <property type="term" value="F:polyribonucleotide nucleotidyltransferase activity"/>
    <property type="evidence" value="ECO:0007669"/>
    <property type="project" value="UniProtKB-UniRule"/>
</dbReference>
<organism evidence="10 11">
    <name type="scientific">Halarsenatibacter silvermanii</name>
    <dbReference type="NCBI Taxonomy" id="321763"/>
    <lineage>
        <taxon>Bacteria</taxon>
        <taxon>Bacillati</taxon>
        <taxon>Bacillota</taxon>
        <taxon>Clostridia</taxon>
        <taxon>Halanaerobiales</taxon>
        <taxon>Halarsenatibacteraceae</taxon>
        <taxon>Halarsenatibacter</taxon>
    </lineage>
</organism>
<dbReference type="Gene3D" id="3.30.1370.10">
    <property type="entry name" value="K Homology domain, type 1"/>
    <property type="match status" value="1"/>
</dbReference>
<feature type="binding site" evidence="8">
    <location>
        <position position="493"/>
    </location>
    <ligand>
        <name>Mg(2+)</name>
        <dbReference type="ChEBI" id="CHEBI:18420"/>
    </ligand>
</feature>
<dbReference type="Pfam" id="PF00013">
    <property type="entry name" value="KH_1"/>
    <property type="match status" value="1"/>
</dbReference>
<dbReference type="AlphaFoldDB" id="A0A1G9LJ72"/>
<evidence type="ECO:0000256" key="7">
    <source>
        <dbReference type="ARBA" id="ARBA00022884"/>
    </source>
</evidence>
<dbReference type="Proteomes" id="UP000199476">
    <property type="component" value="Unassembled WGS sequence"/>
</dbReference>
<dbReference type="InterPro" id="IPR036345">
    <property type="entry name" value="ExoRNase_PH_dom2_sf"/>
</dbReference>
<dbReference type="PANTHER" id="PTHR11252:SF0">
    <property type="entry name" value="POLYRIBONUCLEOTIDE NUCLEOTIDYLTRANSFERASE 1, MITOCHONDRIAL"/>
    <property type="match status" value="1"/>
</dbReference>
<keyword evidence="11" id="KW-1185">Reference proteome</keyword>
<dbReference type="InterPro" id="IPR020568">
    <property type="entry name" value="Ribosomal_Su5_D2-typ_SF"/>
</dbReference>
<name>A0A1G9LJ72_9FIRM</name>
<evidence type="ECO:0000259" key="9">
    <source>
        <dbReference type="PROSITE" id="PS50126"/>
    </source>
</evidence>
<dbReference type="InterPro" id="IPR001247">
    <property type="entry name" value="ExoRNase_PH_dom1"/>
</dbReference>
<accession>A0A1G9LJ72</accession>
<gene>
    <name evidence="8" type="primary">pnp</name>
    <name evidence="10" type="ORF">SAMN04488692_10669</name>
</gene>
<dbReference type="GO" id="GO:0000287">
    <property type="term" value="F:magnesium ion binding"/>
    <property type="evidence" value="ECO:0007669"/>
    <property type="project" value="UniProtKB-UniRule"/>
</dbReference>
<dbReference type="CDD" id="cd02393">
    <property type="entry name" value="KH-I_PNPase"/>
    <property type="match status" value="1"/>
</dbReference>
<dbReference type="RefSeq" id="WP_089759147.1">
    <property type="nucleotide sequence ID" value="NZ_FNGO01000006.1"/>
</dbReference>
<keyword evidence="5 8" id="KW-0479">Metal-binding</keyword>
<evidence type="ECO:0000256" key="2">
    <source>
        <dbReference type="ARBA" id="ARBA00022490"/>
    </source>
</evidence>
<dbReference type="Pfam" id="PF03725">
    <property type="entry name" value="RNase_PH_C"/>
    <property type="match status" value="1"/>
</dbReference>
<dbReference type="PROSITE" id="PS50126">
    <property type="entry name" value="S1"/>
    <property type="match status" value="1"/>
</dbReference>
<dbReference type="InterPro" id="IPR036612">
    <property type="entry name" value="KH_dom_type_1_sf"/>
</dbReference>
<dbReference type="Pfam" id="PF03726">
    <property type="entry name" value="PNPase"/>
    <property type="match status" value="1"/>
</dbReference>
<dbReference type="PIRSF" id="PIRSF005499">
    <property type="entry name" value="PNPase"/>
    <property type="match status" value="1"/>
</dbReference>
<dbReference type="FunFam" id="3.30.230.70:FF:000001">
    <property type="entry name" value="Polyribonucleotide nucleotidyltransferase"/>
    <property type="match status" value="1"/>
</dbReference>
<dbReference type="CDD" id="cd04472">
    <property type="entry name" value="S1_PNPase"/>
    <property type="match status" value="1"/>
</dbReference>
<dbReference type="InterPro" id="IPR015848">
    <property type="entry name" value="PNPase_PH_RNA-bd_bac/org-type"/>
</dbReference>
<evidence type="ECO:0000256" key="6">
    <source>
        <dbReference type="ARBA" id="ARBA00022842"/>
    </source>
</evidence>
<dbReference type="OrthoDB" id="9804305at2"/>
<evidence type="ECO:0000256" key="8">
    <source>
        <dbReference type="HAMAP-Rule" id="MF_01595"/>
    </source>
</evidence>
<dbReference type="FunFam" id="3.30.230.70:FF:000002">
    <property type="entry name" value="Polyribonucleotide nucleotidyltransferase"/>
    <property type="match status" value="1"/>
</dbReference>
<dbReference type="EC" id="2.7.7.8" evidence="8"/>
<keyword evidence="6 8" id="KW-0460">Magnesium</keyword>
<dbReference type="FunFam" id="3.30.1370.10:FF:000001">
    <property type="entry name" value="Polyribonucleotide nucleotidyltransferase"/>
    <property type="match status" value="1"/>
</dbReference>
<dbReference type="InterPro" id="IPR012340">
    <property type="entry name" value="NA-bd_OB-fold"/>
</dbReference>
<dbReference type="SUPFAM" id="SSF54791">
    <property type="entry name" value="Eukaryotic type KH-domain (KH-domain type I)"/>
    <property type="match status" value="1"/>
</dbReference>
<dbReference type="InterPro" id="IPR027408">
    <property type="entry name" value="PNPase/RNase_PH_dom_sf"/>
</dbReference>
<feature type="domain" description="S1 motif" evidence="9">
    <location>
        <begin position="623"/>
        <end position="691"/>
    </location>
</feature>
<dbReference type="Gene3D" id="3.30.230.70">
    <property type="entry name" value="GHMP Kinase, N-terminal domain"/>
    <property type="match status" value="2"/>
</dbReference>
<dbReference type="Pfam" id="PF00575">
    <property type="entry name" value="S1"/>
    <property type="match status" value="1"/>
</dbReference>
<dbReference type="SMART" id="SM00322">
    <property type="entry name" value="KH"/>
    <property type="match status" value="1"/>
</dbReference>
<evidence type="ECO:0000313" key="11">
    <source>
        <dbReference type="Proteomes" id="UP000199476"/>
    </source>
</evidence>
<dbReference type="InterPro" id="IPR012162">
    <property type="entry name" value="PNPase"/>
</dbReference>
<dbReference type="InterPro" id="IPR015847">
    <property type="entry name" value="ExoRNase_PH_dom2"/>
</dbReference>
<dbReference type="SUPFAM" id="SSF54211">
    <property type="entry name" value="Ribosomal protein S5 domain 2-like"/>
    <property type="match status" value="2"/>
</dbReference>
<dbReference type="GO" id="GO:0005829">
    <property type="term" value="C:cytosol"/>
    <property type="evidence" value="ECO:0007669"/>
    <property type="project" value="TreeGrafter"/>
</dbReference>
<evidence type="ECO:0000256" key="5">
    <source>
        <dbReference type="ARBA" id="ARBA00022723"/>
    </source>
</evidence>